<dbReference type="OrthoDB" id="7679028at2759"/>
<keyword evidence="2" id="KW-0812">Transmembrane</keyword>
<dbReference type="AlphaFoldDB" id="A0A8J2H657"/>
<gene>
    <name evidence="3" type="ORF">HICCMSTLAB_LOCUS2626</name>
</gene>
<feature type="transmembrane region" description="Helical" evidence="2">
    <location>
        <begin position="45"/>
        <end position="68"/>
    </location>
</feature>
<feature type="region of interest" description="Disordered" evidence="1">
    <location>
        <begin position="349"/>
        <end position="373"/>
    </location>
</feature>
<organism evidence="3 4">
    <name type="scientific">Cotesia congregata</name>
    <name type="common">Parasitoid wasp</name>
    <name type="synonym">Apanteles congregatus</name>
    <dbReference type="NCBI Taxonomy" id="51543"/>
    <lineage>
        <taxon>Eukaryota</taxon>
        <taxon>Metazoa</taxon>
        <taxon>Ecdysozoa</taxon>
        <taxon>Arthropoda</taxon>
        <taxon>Hexapoda</taxon>
        <taxon>Insecta</taxon>
        <taxon>Pterygota</taxon>
        <taxon>Neoptera</taxon>
        <taxon>Endopterygota</taxon>
        <taxon>Hymenoptera</taxon>
        <taxon>Apocrita</taxon>
        <taxon>Ichneumonoidea</taxon>
        <taxon>Braconidae</taxon>
        <taxon>Microgastrinae</taxon>
        <taxon>Cotesia</taxon>
    </lineage>
</organism>
<reference evidence="3" key="1">
    <citation type="submission" date="2021-04" db="EMBL/GenBank/DDBJ databases">
        <authorList>
            <person name="Chebbi M.A.C M."/>
        </authorList>
    </citation>
    <scope>NUCLEOTIDE SEQUENCE</scope>
</reference>
<keyword evidence="2" id="KW-0472">Membrane</keyword>
<sequence length="638" mass="72370">METGYVPLNYISESKDHEMPVYYEISFLIATQHRNNSQSPEIDSILDYCTGMFIIVSLFSLIAIIALINNYQFGAAFRDVYLLLLDMDVLLPLNRLLSCGVFPIAFLFAFVFSPVLQGQFFALLAKPTYSNIETLQDLYDNKYHVHYSGNIHKNIIDAGLWTTEEDMKYLHQDRPGTLFNCLELARKESSTACISVAEYIIMHASENFGLHVSKEILFPSYYVNFGRRDRALRDRVGKNLLQSFEAGVGAFTNGKLVRNNLKKMQAIERAAEFEKYDLVDGTDLIPLYMFIALIFIFAVVLFFLENIASRLRVSRLLMPKNFELEDRVQFIDENRIIIDEQFTADSLKGESLEDEWQAPTKTAKARTSDSNMITETNNRYDTLNLLDPKNNIKLTNTASHHTDTISGSSQNAEQPGFDADRGQQDNGKPLKPPPIFIIGEDIKVTSAKITSAGIKKDAVTIKQNRGSHTILAANRSTYDVIKLKLLELKVQFYTYTPKDLKPQTVVLKDIYGNYTADDIKADILEANKDIIITKIIPIVCKNSKYKKQHFIIQIPAGSKKKDLTSLKKIGSQVAHWENLIKNSVTQCKNCQRVGHTSSQCNMEYRCVKCGQSHERGKCTIPIEDNNKENLTCINCGEK</sequence>
<accession>A0A8J2H657</accession>
<dbReference type="Proteomes" id="UP000786811">
    <property type="component" value="Unassembled WGS sequence"/>
</dbReference>
<protein>
    <submittedName>
        <fullName evidence="3">Similar to ORF1: Nucleic-acid-binding protein from transposon X-element (Drosophila melanogaster)</fullName>
    </submittedName>
</protein>
<keyword evidence="4" id="KW-1185">Reference proteome</keyword>
<evidence type="ECO:0000256" key="2">
    <source>
        <dbReference type="SAM" id="Phobius"/>
    </source>
</evidence>
<evidence type="ECO:0000256" key="1">
    <source>
        <dbReference type="SAM" id="MobiDB-lite"/>
    </source>
</evidence>
<evidence type="ECO:0000313" key="4">
    <source>
        <dbReference type="Proteomes" id="UP000786811"/>
    </source>
</evidence>
<comment type="caution">
    <text evidence="3">The sequence shown here is derived from an EMBL/GenBank/DDBJ whole genome shotgun (WGS) entry which is preliminary data.</text>
</comment>
<keyword evidence="2" id="KW-1133">Transmembrane helix</keyword>
<proteinExistence type="predicted"/>
<feature type="transmembrane region" description="Helical" evidence="2">
    <location>
        <begin position="285"/>
        <end position="304"/>
    </location>
</feature>
<dbReference type="EMBL" id="CAJNRD030001117">
    <property type="protein sequence ID" value="CAG5078033.1"/>
    <property type="molecule type" value="Genomic_DNA"/>
</dbReference>
<feature type="compositionally biased region" description="Polar residues" evidence="1">
    <location>
        <begin position="400"/>
        <end position="413"/>
    </location>
</feature>
<name>A0A8J2H657_COTCN</name>
<feature type="region of interest" description="Disordered" evidence="1">
    <location>
        <begin position="400"/>
        <end position="432"/>
    </location>
</feature>
<evidence type="ECO:0000313" key="3">
    <source>
        <dbReference type="EMBL" id="CAG5078033.1"/>
    </source>
</evidence>